<dbReference type="Pfam" id="PF08220">
    <property type="entry name" value="HTH_DeoR"/>
    <property type="match status" value="1"/>
</dbReference>
<dbReference type="Gene3D" id="1.10.10.10">
    <property type="entry name" value="Winged helix-like DNA-binding domain superfamily/Winged helix DNA-binding domain"/>
    <property type="match status" value="1"/>
</dbReference>
<dbReference type="PRINTS" id="PR00037">
    <property type="entry name" value="HTHLACR"/>
</dbReference>
<dbReference type="InterPro" id="IPR036390">
    <property type="entry name" value="WH_DNA-bd_sf"/>
</dbReference>
<evidence type="ECO:0000256" key="3">
    <source>
        <dbReference type="ARBA" id="ARBA00023015"/>
    </source>
</evidence>
<dbReference type="Pfam" id="PF00455">
    <property type="entry name" value="DeoRC"/>
    <property type="match status" value="1"/>
</dbReference>
<dbReference type="SUPFAM" id="SSF46785">
    <property type="entry name" value="Winged helix' DNA-binding domain"/>
    <property type="match status" value="1"/>
</dbReference>
<evidence type="ECO:0000313" key="9">
    <source>
        <dbReference type="Proteomes" id="UP000603904"/>
    </source>
</evidence>
<keyword evidence="9" id="KW-1185">Reference proteome</keyword>
<dbReference type="RefSeq" id="WP_204054958.1">
    <property type="nucleotide sequence ID" value="NZ_BAAAGP010000018.1"/>
</dbReference>
<evidence type="ECO:0000313" key="8">
    <source>
        <dbReference type="EMBL" id="GIH37146.1"/>
    </source>
</evidence>
<name>A0ABQ4FQR9_9ACTN</name>
<evidence type="ECO:0000256" key="4">
    <source>
        <dbReference type="ARBA" id="ARBA00023125"/>
    </source>
</evidence>
<gene>
    <name evidence="8" type="ORF">Mco01_01460</name>
</gene>
<evidence type="ECO:0000256" key="5">
    <source>
        <dbReference type="ARBA" id="ARBA00023163"/>
    </source>
</evidence>
<evidence type="ECO:0000256" key="6">
    <source>
        <dbReference type="ARBA" id="ARBA00024937"/>
    </source>
</evidence>
<dbReference type="InterPro" id="IPR001034">
    <property type="entry name" value="DeoR_HTH"/>
</dbReference>
<protein>
    <recommendedName>
        <fullName evidence="1">Lactose phosphotransferase system repressor</fullName>
    </recommendedName>
</protein>
<keyword evidence="5" id="KW-0804">Transcription</keyword>
<evidence type="ECO:0000256" key="1">
    <source>
        <dbReference type="ARBA" id="ARBA00021390"/>
    </source>
</evidence>
<keyword evidence="2" id="KW-0678">Repressor</keyword>
<keyword evidence="4" id="KW-0238">DNA-binding</keyword>
<sequence length="254" mass="25903">MLPAQRRQRIVEALALAGTVRTEDLAGALGVSPETVRRDLAILERRALLVRVHGGAVAAPSAAGEEPSHLERSTAQAEAKAVIGALAARLPRPGQTVVIDVGTTAVHAARALPASFRGVVATCSLLVAAELAGRPGVEVLVSGGRVRQGDLAVSNAHTLAFFGDLRADVALLGSGGVDARAGLTDHHLDEVATRRVILATTARTYVLADTTKHGRVAAHRVCGLDGFSGLVADGPPPPALASALVRAGAEVIAP</sequence>
<reference evidence="8 9" key="1">
    <citation type="submission" date="2021-01" db="EMBL/GenBank/DDBJ databases">
        <title>Whole genome shotgun sequence of Microbispora corallina NBRC 16416.</title>
        <authorList>
            <person name="Komaki H."/>
            <person name="Tamura T."/>
        </authorList>
    </citation>
    <scope>NUCLEOTIDE SEQUENCE [LARGE SCALE GENOMIC DNA]</scope>
    <source>
        <strain evidence="8 9">NBRC 16416</strain>
    </source>
</reference>
<dbReference type="SMART" id="SM00420">
    <property type="entry name" value="HTH_DEOR"/>
    <property type="match status" value="1"/>
</dbReference>
<organism evidence="8 9">
    <name type="scientific">Microbispora corallina</name>
    <dbReference type="NCBI Taxonomy" id="83302"/>
    <lineage>
        <taxon>Bacteria</taxon>
        <taxon>Bacillati</taxon>
        <taxon>Actinomycetota</taxon>
        <taxon>Actinomycetes</taxon>
        <taxon>Streptosporangiales</taxon>
        <taxon>Streptosporangiaceae</taxon>
        <taxon>Microbispora</taxon>
    </lineage>
</organism>
<accession>A0ABQ4FQR9</accession>
<dbReference type="SMART" id="SM01134">
    <property type="entry name" value="DeoRC"/>
    <property type="match status" value="1"/>
</dbReference>
<evidence type="ECO:0000259" key="7">
    <source>
        <dbReference type="PROSITE" id="PS51000"/>
    </source>
</evidence>
<dbReference type="InterPro" id="IPR037171">
    <property type="entry name" value="NagB/RpiA_transferase-like"/>
</dbReference>
<dbReference type="InterPro" id="IPR036388">
    <property type="entry name" value="WH-like_DNA-bd_sf"/>
</dbReference>
<dbReference type="EMBL" id="BOOC01000001">
    <property type="protein sequence ID" value="GIH37146.1"/>
    <property type="molecule type" value="Genomic_DNA"/>
</dbReference>
<comment type="caution">
    <text evidence="8">The sequence shown here is derived from an EMBL/GenBank/DDBJ whole genome shotgun (WGS) entry which is preliminary data.</text>
</comment>
<feature type="domain" description="HTH deoR-type" evidence="7">
    <location>
        <begin position="3"/>
        <end position="58"/>
    </location>
</feature>
<proteinExistence type="predicted"/>
<dbReference type="PANTHER" id="PTHR30363:SF4">
    <property type="entry name" value="GLYCEROL-3-PHOSPHATE REGULON REPRESSOR"/>
    <property type="match status" value="1"/>
</dbReference>
<keyword evidence="3" id="KW-0805">Transcription regulation</keyword>
<dbReference type="Proteomes" id="UP000603904">
    <property type="component" value="Unassembled WGS sequence"/>
</dbReference>
<dbReference type="InterPro" id="IPR018356">
    <property type="entry name" value="Tscrpt_reg_HTH_DeoR_CS"/>
</dbReference>
<dbReference type="PANTHER" id="PTHR30363">
    <property type="entry name" value="HTH-TYPE TRANSCRIPTIONAL REGULATOR SRLR-RELATED"/>
    <property type="match status" value="1"/>
</dbReference>
<dbReference type="PROSITE" id="PS51000">
    <property type="entry name" value="HTH_DEOR_2"/>
    <property type="match status" value="1"/>
</dbReference>
<dbReference type="PROSITE" id="PS00894">
    <property type="entry name" value="HTH_DEOR_1"/>
    <property type="match status" value="1"/>
</dbReference>
<dbReference type="InterPro" id="IPR050313">
    <property type="entry name" value="Carb_Metab_HTH_regulators"/>
</dbReference>
<evidence type="ECO:0000256" key="2">
    <source>
        <dbReference type="ARBA" id="ARBA00022491"/>
    </source>
</evidence>
<dbReference type="SUPFAM" id="SSF100950">
    <property type="entry name" value="NagB/RpiA/CoA transferase-like"/>
    <property type="match status" value="1"/>
</dbReference>
<comment type="function">
    <text evidence="6">Repressor of the lactose catabolism operon. Galactose-6-phosphate is the inducer.</text>
</comment>
<dbReference type="InterPro" id="IPR014036">
    <property type="entry name" value="DeoR-like_C"/>
</dbReference>